<evidence type="ECO:0000313" key="2">
    <source>
        <dbReference type="EMBL" id="ABC64595.1"/>
    </source>
</evidence>
<dbReference type="eggNOG" id="COG1073">
    <property type="taxonomic scope" value="Bacteria"/>
</dbReference>
<dbReference type="PANTHER" id="PTHR12277:SF81">
    <property type="entry name" value="PROTEIN ABHD13"/>
    <property type="match status" value="1"/>
</dbReference>
<evidence type="ECO:0000259" key="1">
    <source>
        <dbReference type="Pfam" id="PF00561"/>
    </source>
</evidence>
<gene>
    <name evidence="2" type="ordered locus">ELI_12515</name>
</gene>
<dbReference type="InterPro" id="IPR000073">
    <property type="entry name" value="AB_hydrolase_1"/>
</dbReference>
<name>Q2N6U6_ERYLH</name>
<keyword evidence="3" id="KW-1185">Reference proteome</keyword>
<accession>Q2N6U6</accession>
<dbReference type="RefSeq" id="WP_011415417.1">
    <property type="nucleotide sequence ID" value="NC_007722.1"/>
</dbReference>
<dbReference type="AlphaFoldDB" id="Q2N6U6"/>
<dbReference type="HOGENOM" id="CLU_029375_2_1_5"/>
<dbReference type="STRING" id="314225.ELI_12515"/>
<dbReference type="KEGG" id="eli:ELI_12515"/>
<sequence>MRTLLTVLAIVAGIYLAIALAAWAAQGQLIYPALRGQSVPEESYEVVALPTADGLELRVFWREGEPGKPVVLYFHGNGGTLAGSTQATRALVAAGFSVLLPAYRGYEDNEGTPHEKGLYTDGRAALAWLADKGVAPENLVVIGNSIGTGPAMQMASEVDPLALILISPFTSLPEIAASKMPILPMPLLLRDRYDNSAKIGSLDMPILIQAGSADTLIPATHGRALARLAPDADLQIFDGLGHDLNFRPETDAARVRWLEAEVLQPTAPATPSE</sequence>
<evidence type="ECO:0000313" key="3">
    <source>
        <dbReference type="Proteomes" id="UP000008808"/>
    </source>
</evidence>
<dbReference type="PANTHER" id="PTHR12277">
    <property type="entry name" value="ALPHA/BETA HYDROLASE DOMAIN-CONTAINING PROTEIN"/>
    <property type="match status" value="1"/>
</dbReference>
<dbReference type="SUPFAM" id="SSF53474">
    <property type="entry name" value="alpha/beta-Hydrolases"/>
    <property type="match status" value="1"/>
</dbReference>
<feature type="domain" description="AB hydrolase-1" evidence="1">
    <location>
        <begin position="69"/>
        <end position="168"/>
    </location>
</feature>
<dbReference type="Proteomes" id="UP000008808">
    <property type="component" value="Chromosome"/>
</dbReference>
<protein>
    <recommendedName>
        <fullName evidence="1">AB hydrolase-1 domain-containing protein</fullName>
    </recommendedName>
</protein>
<organism evidence="2 3">
    <name type="scientific">Erythrobacter litoralis (strain HTCC2594)</name>
    <dbReference type="NCBI Taxonomy" id="314225"/>
    <lineage>
        <taxon>Bacteria</taxon>
        <taxon>Pseudomonadati</taxon>
        <taxon>Pseudomonadota</taxon>
        <taxon>Alphaproteobacteria</taxon>
        <taxon>Sphingomonadales</taxon>
        <taxon>Erythrobacteraceae</taxon>
        <taxon>Erythrobacter/Porphyrobacter group</taxon>
        <taxon>Erythrobacter</taxon>
    </lineage>
</organism>
<dbReference type="Gene3D" id="3.40.50.1820">
    <property type="entry name" value="alpha/beta hydrolase"/>
    <property type="match status" value="1"/>
</dbReference>
<proteinExistence type="predicted"/>
<dbReference type="InterPro" id="IPR029058">
    <property type="entry name" value="AB_hydrolase_fold"/>
</dbReference>
<dbReference type="EMBL" id="CP000157">
    <property type="protein sequence ID" value="ABC64595.1"/>
    <property type="molecule type" value="Genomic_DNA"/>
</dbReference>
<dbReference type="Pfam" id="PF00561">
    <property type="entry name" value="Abhydrolase_1"/>
    <property type="match status" value="1"/>
</dbReference>
<reference evidence="3" key="1">
    <citation type="journal article" date="2009" name="J. Bacteriol.">
        <title>Complete genome sequence of Erythrobacter litoralis HTCC2594.</title>
        <authorList>
            <person name="Oh H.M."/>
            <person name="Giovannoni S.J."/>
            <person name="Ferriera S."/>
            <person name="Johnson J."/>
            <person name="Cho J.C."/>
        </authorList>
    </citation>
    <scope>NUCLEOTIDE SEQUENCE [LARGE SCALE GENOMIC DNA]</scope>
    <source>
        <strain evidence="3">HTCC2594</strain>
    </source>
</reference>